<dbReference type="Proteomes" id="UP001287024">
    <property type="component" value="Unassembled WGS sequence"/>
</dbReference>
<accession>A0ABU5BF26</accession>
<dbReference type="RefSeq" id="WP_320335985.1">
    <property type="nucleotide sequence ID" value="NZ_JASFAG010000001.1"/>
</dbReference>
<evidence type="ECO:0000313" key="3">
    <source>
        <dbReference type="Proteomes" id="UP001287024"/>
    </source>
</evidence>
<proteinExistence type="predicted"/>
<keyword evidence="1" id="KW-1133">Transmembrane helix</keyword>
<name>A0ABU5BF26_9PSED</name>
<reference evidence="2 3" key="1">
    <citation type="submission" date="2023-05" db="EMBL/GenBank/DDBJ databases">
        <title>Siderophore-mediated competition between Bacillus subtilis and Pseudomonas marginalis.</title>
        <authorList>
            <person name="Lyng M."/>
            <person name="Joergensen J.P.B."/>
            <person name="Schostag M.D."/>
            <person name="Jarmusch S.A."/>
            <person name="Aguilar D.K.C."/>
            <person name="Andrade C.N.L."/>
            <person name="Kovacs A.T."/>
        </authorList>
    </citation>
    <scope>NUCLEOTIDE SEQUENCE [LARGE SCALE GENOMIC DNA]</scope>
    <source>
        <strain evidence="2 3">P8_72</strain>
    </source>
</reference>
<evidence type="ECO:0000256" key="1">
    <source>
        <dbReference type="SAM" id="Phobius"/>
    </source>
</evidence>
<keyword evidence="1" id="KW-0472">Membrane</keyword>
<feature type="transmembrane region" description="Helical" evidence="1">
    <location>
        <begin position="121"/>
        <end position="145"/>
    </location>
</feature>
<sequence length="218" mass="24578">MPNTAQKNSTLILNIRHMRLTTTLATLTLALIISLYAIKTLAETSNTETKEQNQEELSLTNHNNLKDYFLIQEIVQSMTPKADSSTRDLALEVKLQAEKIKNLEKEVSELRKPDDNSMATLLLSAVSVIITVLGVLIAILAILGYRNIKNEAIKDARKTAKETVKIVAKEEIPRATEENIIKLIEENRFDRLIQNAVENIVYRDTSMSDEVADEERSN</sequence>
<evidence type="ECO:0000313" key="2">
    <source>
        <dbReference type="EMBL" id="MDX9675247.1"/>
    </source>
</evidence>
<comment type="caution">
    <text evidence="2">The sequence shown here is derived from an EMBL/GenBank/DDBJ whole genome shotgun (WGS) entry which is preliminary data.</text>
</comment>
<dbReference type="EMBL" id="JASFAG010000001">
    <property type="protein sequence ID" value="MDX9675247.1"/>
    <property type="molecule type" value="Genomic_DNA"/>
</dbReference>
<keyword evidence="3" id="KW-1185">Reference proteome</keyword>
<keyword evidence="1" id="KW-0812">Transmembrane</keyword>
<protein>
    <submittedName>
        <fullName evidence="2">Uncharacterized protein</fullName>
    </submittedName>
</protein>
<gene>
    <name evidence="2" type="ORF">QMK45_04755</name>
</gene>
<organism evidence="2 3">
    <name type="scientific">Pseudomonas zeae</name>
    <dbReference type="NCBI Taxonomy" id="2745510"/>
    <lineage>
        <taxon>Bacteria</taxon>
        <taxon>Pseudomonadati</taxon>
        <taxon>Pseudomonadota</taxon>
        <taxon>Gammaproteobacteria</taxon>
        <taxon>Pseudomonadales</taxon>
        <taxon>Pseudomonadaceae</taxon>
        <taxon>Pseudomonas</taxon>
    </lineage>
</organism>
<feature type="transmembrane region" description="Helical" evidence="1">
    <location>
        <begin position="20"/>
        <end position="38"/>
    </location>
</feature>